<evidence type="ECO:0000256" key="1">
    <source>
        <dbReference type="SAM" id="Phobius"/>
    </source>
</evidence>
<sequence>MPFSTSPPGYPSYSQTSMNSLLPSSRPSSILIILFISQFIFLTSAQKCYFYDTKEHAGASPCTNNTVSHCCSSYLDVCLVDTLCLSQWGTLFIGSCTEKNWNLNTEGCPKYCVQEAEDGATGDIIPCENRNGVWHFCCGIGCCDKSPRKDFTIANVSNLYGDRPSRLGRFDSSPTASVPISNSGQALCTQTSSTCDISGSPCPSTSSSDLKIKTQFGVGLGVGLGIPLLIALALLYLEHRKRIGVEGKLASSEGLTDDMKGAGGHVGPLGIAEVQEARPELQGHIVEHELPSWENSGAR</sequence>
<keyword evidence="1" id="KW-1133">Transmembrane helix</keyword>
<protein>
    <recommendedName>
        <fullName evidence="4">Mid2 domain-containing protein</fullName>
    </recommendedName>
</protein>
<keyword evidence="1" id="KW-0812">Transmembrane</keyword>
<dbReference type="Proteomes" id="UP000800200">
    <property type="component" value="Unassembled WGS sequence"/>
</dbReference>
<evidence type="ECO:0000313" key="3">
    <source>
        <dbReference type="Proteomes" id="UP000800200"/>
    </source>
</evidence>
<dbReference type="AlphaFoldDB" id="A0A6A6E4H7"/>
<dbReference type="EMBL" id="ML994628">
    <property type="protein sequence ID" value="KAF2186791.1"/>
    <property type="molecule type" value="Genomic_DNA"/>
</dbReference>
<proteinExistence type="predicted"/>
<gene>
    <name evidence="2" type="ORF">K469DRAFT_749243</name>
</gene>
<reference evidence="2" key="1">
    <citation type="journal article" date="2020" name="Stud. Mycol.">
        <title>101 Dothideomycetes genomes: a test case for predicting lifestyles and emergence of pathogens.</title>
        <authorList>
            <person name="Haridas S."/>
            <person name="Albert R."/>
            <person name="Binder M."/>
            <person name="Bloem J."/>
            <person name="Labutti K."/>
            <person name="Salamov A."/>
            <person name="Andreopoulos B."/>
            <person name="Baker S."/>
            <person name="Barry K."/>
            <person name="Bills G."/>
            <person name="Bluhm B."/>
            <person name="Cannon C."/>
            <person name="Castanera R."/>
            <person name="Culley D."/>
            <person name="Daum C."/>
            <person name="Ezra D."/>
            <person name="Gonzalez J."/>
            <person name="Henrissat B."/>
            <person name="Kuo A."/>
            <person name="Liang C."/>
            <person name="Lipzen A."/>
            <person name="Lutzoni F."/>
            <person name="Magnuson J."/>
            <person name="Mondo S."/>
            <person name="Nolan M."/>
            <person name="Ohm R."/>
            <person name="Pangilinan J."/>
            <person name="Park H.-J."/>
            <person name="Ramirez L."/>
            <person name="Alfaro M."/>
            <person name="Sun H."/>
            <person name="Tritt A."/>
            <person name="Yoshinaga Y."/>
            <person name="Zwiers L.-H."/>
            <person name="Turgeon B."/>
            <person name="Goodwin S."/>
            <person name="Spatafora J."/>
            <person name="Crous P."/>
            <person name="Grigoriev I."/>
        </authorList>
    </citation>
    <scope>NUCLEOTIDE SEQUENCE</scope>
    <source>
        <strain evidence="2">CBS 207.26</strain>
    </source>
</reference>
<name>A0A6A6E4H7_9PEZI</name>
<feature type="transmembrane region" description="Helical" evidence="1">
    <location>
        <begin position="216"/>
        <end position="237"/>
    </location>
</feature>
<evidence type="ECO:0008006" key="4">
    <source>
        <dbReference type="Google" id="ProtNLM"/>
    </source>
</evidence>
<evidence type="ECO:0000313" key="2">
    <source>
        <dbReference type="EMBL" id="KAF2186791.1"/>
    </source>
</evidence>
<keyword evidence="1" id="KW-0472">Membrane</keyword>
<keyword evidence="3" id="KW-1185">Reference proteome</keyword>
<dbReference type="OrthoDB" id="5215637at2759"/>
<accession>A0A6A6E4H7</accession>
<organism evidence="2 3">
    <name type="scientific">Zopfia rhizophila CBS 207.26</name>
    <dbReference type="NCBI Taxonomy" id="1314779"/>
    <lineage>
        <taxon>Eukaryota</taxon>
        <taxon>Fungi</taxon>
        <taxon>Dikarya</taxon>
        <taxon>Ascomycota</taxon>
        <taxon>Pezizomycotina</taxon>
        <taxon>Dothideomycetes</taxon>
        <taxon>Dothideomycetes incertae sedis</taxon>
        <taxon>Zopfiaceae</taxon>
        <taxon>Zopfia</taxon>
    </lineage>
</organism>